<evidence type="ECO:0000313" key="3">
    <source>
        <dbReference type="Proteomes" id="UP000887561"/>
    </source>
</evidence>
<keyword evidence="1" id="KW-0863">Zinc-finger</keyword>
<evidence type="ECO:0000256" key="1">
    <source>
        <dbReference type="PROSITE-ProRule" id="PRU00047"/>
    </source>
</evidence>
<dbReference type="GO" id="GO:0019899">
    <property type="term" value="F:enzyme binding"/>
    <property type="evidence" value="ECO:0007669"/>
    <property type="project" value="UniProtKB-ARBA"/>
</dbReference>
<sequence length="147" mass="15837">MNSASWNGVPLWNCVTEAAAGANEQLYNFDSLAEVIKRYGNPKQRPPGPGCNRCGANHKTSECPSGGTGHRIDGSTVIVGRSIRCFSCGVQTSTHTSETCPRTHPNARGPSTHNKCWNCGHMGHKANKCPRPRYAAGEAANTRTRQD</sequence>
<name>A0A915MLH4_MELJA</name>
<reference evidence="4" key="1">
    <citation type="submission" date="2022-11" db="UniProtKB">
        <authorList>
            <consortium name="WormBaseParasite"/>
        </authorList>
    </citation>
    <scope>IDENTIFICATION</scope>
</reference>
<dbReference type="InterPro" id="IPR001878">
    <property type="entry name" value="Znf_CCHC"/>
</dbReference>
<feature type="domain" description="CCHC-type" evidence="2">
    <location>
        <begin position="115"/>
        <end position="131"/>
    </location>
</feature>
<dbReference type="AlphaFoldDB" id="A0A915MLH4"/>
<evidence type="ECO:0000313" key="4">
    <source>
        <dbReference type="WBParaSite" id="scaffold4014_cov157.g7484"/>
    </source>
</evidence>
<dbReference type="InterPro" id="IPR036875">
    <property type="entry name" value="Znf_CCHC_sf"/>
</dbReference>
<dbReference type="SMART" id="SM00343">
    <property type="entry name" value="ZnF_C2HC"/>
    <property type="match status" value="3"/>
</dbReference>
<dbReference type="SUPFAM" id="SSF57756">
    <property type="entry name" value="Retrovirus zinc finger-like domains"/>
    <property type="match status" value="1"/>
</dbReference>
<proteinExistence type="predicted"/>
<dbReference type="GO" id="GO:0003676">
    <property type="term" value="F:nucleic acid binding"/>
    <property type="evidence" value="ECO:0007669"/>
    <property type="project" value="InterPro"/>
</dbReference>
<organism evidence="3 4">
    <name type="scientific">Meloidogyne javanica</name>
    <name type="common">Root-knot nematode worm</name>
    <dbReference type="NCBI Taxonomy" id="6303"/>
    <lineage>
        <taxon>Eukaryota</taxon>
        <taxon>Metazoa</taxon>
        <taxon>Ecdysozoa</taxon>
        <taxon>Nematoda</taxon>
        <taxon>Chromadorea</taxon>
        <taxon>Rhabditida</taxon>
        <taxon>Tylenchina</taxon>
        <taxon>Tylenchomorpha</taxon>
        <taxon>Tylenchoidea</taxon>
        <taxon>Meloidogynidae</taxon>
        <taxon>Meloidogyninae</taxon>
        <taxon>Meloidogyne</taxon>
        <taxon>Meloidogyne incognita group</taxon>
    </lineage>
</organism>
<dbReference type="Gene3D" id="4.10.60.10">
    <property type="entry name" value="Zinc finger, CCHC-type"/>
    <property type="match status" value="1"/>
</dbReference>
<dbReference type="PROSITE" id="PS50158">
    <property type="entry name" value="ZF_CCHC"/>
    <property type="match status" value="1"/>
</dbReference>
<dbReference type="WBParaSite" id="scaffold4014_cov157.g7484">
    <property type="protein sequence ID" value="scaffold4014_cov157.g7484"/>
    <property type="gene ID" value="scaffold4014_cov157.g7484"/>
</dbReference>
<dbReference type="GO" id="GO:0008270">
    <property type="term" value="F:zinc ion binding"/>
    <property type="evidence" value="ECO:0007669"/>
    <property type="project" value="UniProtKB-KW"/>
</dbReference>
<keyword evidence="1" id="KW-0479">Metal-binding</keyword>
<keyword evidence="3" id="KW-1185">Reference proteome</keyword>
<protein>
    <submittedName>
        <fullName evidence="4">CCHC-type domain-containing protein</fullName>
    </submittedName>
</protein>
<keyword evidence="1" id="KW-0862">Zinc</keyword>
<accession>A0A915MLH4</accession>
<evidence type="ECO:0000259" key="2">
    <source>
        <dbReference type="PROSITE" id="PS50158"/>
    </source>
</evidence>
<dbReference type="Proteomes" id="UP000887561">
    <property type="component" value="Unplaced"/>
</dbReference>